<gene>
    <name evidence="1" type="ORF">BV25DRAFT_1990214</name>
</gene>
<name>A0ACB8T6H9_9AGAM</name>
<reference evidence="1" key="1">
    <citation type="submission" date="2021-03" db="EMBL/GenBank/DDBJ databases">
        <authorList>
            <consortium name="DOE Joint Genome Institute"/>
            <person name="Ahrendt S."/>
            <person name="Looney B.P."/>
            <person name="Miyauchi S."/>
            <person name="Morin E."/>
            <person name="Drula E."/>
            <person name="Courty P.E."/>
            <person name="Chicoki N."/>
            <person name="Fauchery L."/>
            <person name="Kohler A."/>
            <person name="Kuo A."/>
            <person name="Labutti K."/>
            <person name="Pangilinan J."/>
            <person name="Lipzen A."/>
            <person name="Riley R."/>
            <person name="Andreopoulos W."/>
            <person name="He G."/>
            <person name="Johnson J."/>
            <person name="Barry K.W."/>
            <person name="Grigoriev I.V."/>
            <person name="Nagy L."/>
            <person name="Hibbett D."/>
            <person name="Henrissat B."/>
            <person name="Matheny P.B."/>
            <person name="Labbe J."/>
            <person name="Martin F."/>
        </authorList>
    </citation>
    <scope>NUCLEOTIDE SEQUENCE</scope>
    <source>
        <strain evidence="1">HHB10654</strain>
    </source>
</reference>
<sequence>MIPLNVILASLLAGLGLLFNAATTDLVLGCEQSSFPLLEILFGGLPRAFQAPDESKHQVAATGPDASNSIVPLPQISVIIPANIVTSVALIQTVDLLQPVTLALPTSIPVNATIASVDPANGSIAPNCSIAEVSTAATPSFDASNEASNDTVSVTIPAAHRPQKASNTRSRSLRF</sequence>
<dbReference type="EMBL" id="MU277200">
    <property type="protein sequence ID" value="KAI0064032.1"/>
    <property type="molecule type" value="Genomic_DNA"/>
</dbReference>
<keyword evidence="2" id="KW-1185">Reference proteome</keyword>
<organism evidence="1 2">
    <name type="scientific">Artomyces pyxidatus</name>
    <dbReference type="NCBI Taxonomy" id="48021"/>
    <lineage>
        <taxon>Eukaryota</taxon>
        <taxon>Fungi</taxon>
        <taxon>Dikarya</taxon>
        <taxon>Basidiomycota</taxon>
        <taxon>Agaricomycotina</taxon>
        <taxon>Agaricomycetes</taxon>
        <taxon>Russulales</taxon>
        <taxon>Auriscalpiaceae</taxon>
        <taxon>Artomyces</taxon>
    </lineage>
</organism>
<accession>A0ACB8T6H9</accession>
<evidence type="ECO:0000313" key="1">
    <source>
        <dbReference type="EMBL" id="KAI0064032.1"/>
    </source>
</evidence>
<dbReference type="Proteomes" id="UP000814140">
    <property type="component" value="Unassembled WGS sequence"/>
</dbReference>
<protein>
    <submittedName>
        <fullName evidence="1">Uncharacterized protein</fullName>
    </submittedName>
</protein>
<evidence type="ECO:0000313" key="2">
    <source>
        <dbReference type="Proteomes" id="UP000814140"/>
    </source>
</evidence>
<reference evidence="1" key="2">
    <citation type="journal article" date="2022" name="New Phytol.">
        <title>Evolutionary transition to the ectomycorrhizal habit in the genomes of a hyperdiverse lineage of mushroom-forming fungi.</title>
        <authorList>
            <person name="Looney B."/>
            <person name="Miyauchi S."/>
            <person name="Morin E."/>
            <person name="Drula E."/>
            <person name="Courty P.E."/>
            <person name="Kohler A."/>
            <person name="Kuo A."/>
            <person name="LaButti K."/>
            <person name="Pangilinan J."/>
            <person name="Lipzen A."/>
            <person name="Riley R."/>
            <person name="Andreopoulos W."/>
            <person name="He G."/>
            <person name="Johnson J."/>
            <person name="Nolan M."/>
            <person name="Tritt A."/>
            <person name="Barry K.W."/>
            <person name="Grigoriev I.V."/>
            <person name="Nagy L.G."/>
            <person name="Hibbett D."/>
            <person name="Henrissat B."/>
            <person name="Matheny P.B."/>
            <person name="Labbe J."/>
            <person name="Martin F.M."/>
        </authorList>
    </citation>
    <scope>NUCLEOTIDE SEQUENCE</scope>
    <source>
        <strain evidence="1">HHB10654</strain>
    </source>
</reference>
<comment type="caution">
    <text evidence="1">The sequence shown here is derived from an EMBL/GenBank/DDBJ whole genome shotgun (WGS) entry which is preliminary data.</text>
</comment>
<proteinExistence type="predicted"/>